<evidence type="ECO:0000256" key="4">
    <source>
        <dbReference type="ARBA" id="ARBA00022679"/>
    </source>
</evidence>
<accession>A0ABU9KZZ3</accession>
<dbReference type="EC" id="2.7.8.-" evidence="12"/>
<dbReference type="InterPro" id="IPR027379">
    <property type="entry name" value="CLS_N"/>
</dbReference>
<dbReference type="CDD" id="cd09110">
    <property type="entry name" value="PLDc_CLS_1"/>
    <property type="match status" value="1"/>
</dbReference>
<dbReference type="Proteomes" id="UP001474120">
    <property type="component" value="Unassembled WGS sequence"/>
</dbReference>
<gene>
    <name evidence="15" type="primary">cls</name>
    <name evidence="15" type="ORF">AABB81_07660</name>
</gene>
<sequence length="482" mass="54981">MIEATLLLAYVVILVYTIVRILLDTDSTPKTLAYLLLTIVFPFVGIFIYFAFGINYRHQKSTAKGMESHLEIDKAYQKQIKNDTSLLIESNHSEIAHFEPMVHFLSQISGEHLSQNNFKLLVNGEEKFPEVLKTLETAKHFIHLEYYDWENDIRGNQIKTILLKKVREGVKVRVLYDDYASRKIRRNVVRELKQGGAEVYPKIKVRIRQFANRMNHRDHRKIIIVDGTSGFVGGINISDRYDNSIDTGLYWRDTHVKLTGPLTLSLQRHFMVSWNTSSAQKVAFDKNLFPDEHVRSDKGIGALGQVIAGGPIYPMSNIMLSYLRIFSLAKEKLYVTNPYFIPSESIMDSLKQAAISGVDVRLMVPETSDSAIVGAASRFYFKNLLDAGVRIFLYKKGFVHAKTVVADTRLSVVGTANMDIRSFDLNFEIMSVIYGKDFATELEGVFFNDLEECREITSEQWNKTGMVKRLSYAVARLISSLL</sequence>
<keyword evidence="9 13" id="KW-0472">Membrane</keyword>
<dbReference type="Gene3D" id="3.30.870.10">
    <property type="entry name" value="Endonuclease Chain A"/>
    <property type="match status" value="2"/>
</dbReference>
<keyword evidence="4" id="KW-0808">Transferase</keyword>
<evidence type="ECO:0000256" key="12">
    <source>
        <dbReference type="NCBIfam" id="TIGR04265"/>
    </source>
</evidence>
<dbReference type="InterPro" id="IPR022924">
    <property type="entry name" value="Cardiolipin_synthase"/>
</dbReference>
<feature type="domain" description="PLD phosphodiesterase" evidence="14">
    <location>
        <begin position="395"/>
        <end position="422"/>
    </location>
</feature>
<feature type="transmembrane region" description="Helical" evidence="13">
    <location>
        <begin position="32"/>
        <end position="52"/>
    </location>
</feature>
<dbReference type="InterPro" id="IPR025202">
    <property type="entry name" value="PLD-like_dom"/>
</dbReference>
<dbReference type="SUPFAM" id="SSF56024">
    <property type="entry name" value="Phospholipase D/nuclease"/>
    <property type="match status" value="2"/>
</dbReference>
<proteinExistence type="predicted"/>
<keyword evidence="16" id="KW-1185">Reference proteome</keyword>
<evidence type="ECO:0000256" key="13">
    <source>
        <dbReference type="SAM" id="Phobius"/>
    </source>
</evidence>
<dbReference type="CDD" id="cd09112">
    <property type="entry name" value="PLDc_CLS_2"/>
    <property type="match status" value="1"/>
</dbReference>
<evidence type="ECO:0000313" key="16">
    <source>
        <dbReference type="Proteomes" id="UP001474120"/>
    </source>
</evidence>
<evidence type="ECO:0000256" key="3">
    <source>
        <dbReference type="ARBA" id="ARBA00022516"/>
    </source>
</evidence>
<dbReference type="EMBL" id="JBCDNA010000002">
    <property type="protein sequence ID" value="MEL4455767.1"/>
    <property type="molecule type" value="Genomic_DNA"/>
</dbReference>
<evidence type="ECO:0000256" key="9">
    <source>
        <dbReference type="ARBA" id="ARBA00023136"/>
    </source>
</evidence>
<dbReference type="RefSeq" id="WP_342159720.1">
    <property type="nucleotide sequence ID" value="NZ_JBCDNA010000002.1"/>
</dbReference>
<dbReference type="PROSITE" id="PS50035">
    <property type="entry name" value="PLD"/>
    <property type="match status" value="2"/>
</dbReference>
<evidence type="ECO:0000256" key="7">
    <source>
        <dbReference type="ARBA" id="ARBA00022989"/>
    </source>
</evidence>
<feature type="domain" description="PLD phosphodiesterase" evidence="14">
    <location>
        <begin position="214"/>
        <end position="241"/>
    </location>
</feature>
<dbReference type="NCBIfam" id="TIGR04265">
    <property type="entry name" value="bac_cardiolipin"/>
    <property type="match status" value="1"/>
</dbReference>
<evidence type="ECO:0000256" key="10">
    <source>
        <dbReference type="ARBA" id="ARBA00023209"/>
    </source>
</evidence>
<evidence type="ECO:0000256" key="6">
    <source>
        <dbReference type="ARBA" id="ARBA00022737"/>
    </source>
</evidence>
<keyword evidence="6" id="KW-0677">Repeat</keyword>
<keyword evidence="11" id="KW-1208">Phospholipid metabolism</keyword>
<reference evidence="15 16" key="1">
    <citation type="submission" date="2024-04" db="EMBL/GenBank/DDBJ databases">
        <title>whole genome sequencing of Lutimonas vermicola strain IMCC1616.</title>
        <authorList>
            <person name="Bae S.S."/>
        </authorList>
    </citation>
    <scope>NUCLEOTIDE SEQUENCE [LARGE SCALE GENOMIC DNA]</scope>
    <source>
        <strain evidence="15 16">IMCC1616</strain>
    </source>
</reference>
<dbReference type="SMART" id="SM00155">
    <property type="entry name" value="PLDc"/>
    <property type="match status" value="2"/>
</dbReference>
<protein>
    <recommendedName>
        <fullName evidence="12">Cardiolipin synthase</fullName>
        <ecNumber evidence="12">2.7.8.-</ecNumber>
    </recommendedName>
</protein>
<name>A0ABU9KZZ3_9FLAO</name>
<feature type="transmembrane region" description="Helical" evidence="13">
    <location>
        <begin position="6"/>
        <end position="23"/>
    </location>
</feature>
<evidence type="ECO:0000256" key="2">
    <source>
        <dbReference type="ARBA" id="ARBA00022475"/>
    </source>
</evidence>
<organism evidence="15 16">
    <name type="scientific">Lutimonas vermicola</name>
    <dbReference type="NCBI Taxonomy" id="414288"/>
    <lineage>
        <taxon>Bacteria</taxon>
        <taxon>Pseudomonadati</taxon>
        <taxon>Bacteroidota</taxon>
        <taxon>Flavobacteriia</taxon>
        <taxon>Flavobacteriales</taxon>
        <taxon>Flavobacteriaceae</taxon>
        <taxon>Lutimonas</taxon>
    </lineage>
</organism>
<evidence type="ECO:0000256" key="11">
    <source>
        <dbReference type="ARBA" id="ARBA00023264"/>
    </source>
</evidence>
<keyword evidence="2" id="KW-1003">Cell membrane</keyword>
<evidence type="ECO:0000256" key="8">
    <source>
        <dbReference type="ARBA" id="ARBA00023098"/>
    </source>
</evidence>
<keyword evidence="5 13" id="KW-0812">Transmembrane</keyword>
<keyword evidence="10" id="KW-0594">Phospholipid biosynthesis</keyword>
<evidence type="ECO:0000256" key="1">
    <source>
        <dbReference type="ARBA" id="ARBA00004651"/>
    </source>
</evidence>
<comment type="caution">
    <text evidence="15">The sequence shown here is derived from an EMBL/GenBank/DDBJ whole genome shotgun (WGS) entry which is preliminary data.</text>
</comment>
<dbReference type="InterPro" id="IPR001736">
    <property type="entry name" value="PLipase_D/transphosphatidylase"/>
</dbReference>
<keyword evidence="8" id="KW-0443">Lipid metabolism</keyword>
<keyword evidence="7 13" id="KW-1133">Transmembrane helix</keyword>
<evidence type="ECO:0000259" key="14">
    <source>
        <dbReference type="PROSITE" id="PS50035"/>
    </source>
</evidence>
<dbReference type="PANTHER" id="PTHR21248:SF22">
    <property type="entry name" value="PHOSPHOLIPASE D"/>
    <property type="match status" value="1"/>
</dbReference>
<dbReference type="Pfam" id="PF13396">
    <property type="entry name" value="PLDc_N"/>
    <property type="match status" value="1"/>
</dbReference>
<keyword evidence="3" id="KW-0444">Lipid biosynthesis</keyword>
<evidence type="ECO:0000256" key="5">
    <source>
        <dbReference type="ARBA" id="ARBA00022692"/>
    </source>
</evidence>
<evidence type="ECO:0000313" key="15">
    <source>
        <dbReference type="EMBL" id="MEL4455767.1"/>
    </source>
</evidence>
<comment type="subcellular location">
    <subcellularLocation>
        <location evidence="1">Cell membrane</location>
        <topology evidence="1">Multi-pass membrane protein</topology>
    </subcellularLocation>
</comment>
<dbReference type="Pfam" id="PF13091">
    <property type="entry name" value="PLDc_2"/>
    <property type="match status" value="2"/>
</dbReference>
<dbReference type="PANTHER" id="PTHR21248">
    <property type="entry name" value="CARDIOLIPIN SYNTHASE"/>
    <property type="match status" value="1"/>
</dbReference>